<keyword evidence="2" id="KW-0378">Hydrolase</keyword>
<dbReference type="EC" id="3.5.-.-" evidence="2"/>
<dbReference type="SUPFAM" id="SSF55298">
    <property type="entry name" value="YjgF-like"/>
    <property type="match status" value="1"/>
</dbReference>
<dbReference type="PANTHER" id="PTHR43857">
    <property type="entry name" value="BLR7761 PROTEIN"/>
    <property type="match status" value="1"/>
</dbReference>
<reference evidence="3" key="1">
    <citation type="submission" date="2023-07" db="EMBL/GenBank/DDBJ databases">
        <title>30 novel species of actinomycetes from the DSMZ collection.</title>
        <authorList>
            <person name="Nouioui I."/>
        </authorList>
    </citation>
    <scope>NUCLEOTIDE SEQUENCE [LARGE SCALE GENOMIC DNA]</scope>
    <source>
        <strain evidence="3">DSM 44743</strain>
    </source>
</reference>
<protein>
    <submittedName>
        <fullName evidence="2">RidA family protein</fullName>
        <ecNumber evidence="2">3.5.-.-</ecNumber>
    </submittedName>
</protein>
<comment type="caution">
    <text evidence="2">The sequence shown here is derived from an EMBL/GenBank/DDBJ whole genome shotgun (WGS) entry which is preliminary data.</text>
</comment>
<dbReference type="EMBL" id="JAVREP010000010">
    <property type="protein sequence ID" value="MDT0329943.1"/>
    <property type="molecule type" value="Genomic_DNA"/>
</dbReference>
<dbReference type="Gene3D" id="3.30.1330.40">
    <property type="entry name" value="RutC-like"/>
    <property type="match status" value="1"/>
</dbReference>
<dbReference type="RefSeq" id="WP_311512546.1">
    <property type="nucleotide sequence ID" value="NZ_JAVREP010000010.1"/>
</dbReference>
<dbReference type="CDD" id="cd00448">
    <property type="entry name" value="YjgF_YER057c_UK114_family"/>
    <property type="match status" value="1"/>
</dbReference>
<proteinExistence type="predicted"/>
<organism evidence="2 3">
    <name type="scientific">Nocardiopsis lambiniae</name>
    <dbReference type="NCBI Taxonomy" id="3075539"/>
    <lineage>
        <taxon>Bacteria</taxon>
        <taxon>Bacillati</taxon>
        <taxon>Actinomycetota</taxon>
        <taxon>Actinomycetes</taxon>
        <taxon>Streptosporangiales</taxon>
        <taxon>Nocardiopsidaceae</taxon>
        <taxon>Nocardiopsis</taxon>
    </lineage>
</organism>
<gene>
    <name evidence="2" type="ORF">RM479_16145</name>
</gene>
<keyword evidence="3" id="KW-1185">Reference proteome</keyword>
<dbReference type="Proteomes" id="UP001183390">
    <property type="component" value="Unassembled WGS sequence"/>
</dbReference>
<dbReference type="PANTHER" id="PTHR43857:SF1">
    <property type="entry name" value="YJGH FAMILY PROTEIN"/>
    <property type="match status" value="1"/>
</dbReference>
<dbReference type="InterPro" id="IPR035959">
    <property type="entry name" value="RutC-like_sf"/>
</dbReference>
<evidence type="ECO:0000313" key="3">
    <source>
        <dbReference type="Proteomes" id="UP001183390"/>
    </source>
</evidence>
<evidence type="ECO:0000313" key="2">
    <source>
        <dbReference type="EMBL" id="MDT0329943.1"/>
    </source>
</evidence>
<feature type="region of interest" description="Disordered" evidence="1">
    <location>
        <begin position="159"/>
        <end position="182"/>
    </location>
</feature>
<evidence type="ECO:0000256" key="1">
    <source>
        <dbReference type="SAM" id="MobiDB-lite"/>
    </source>
</evidence>
<dbReference type="Pfam" id="PF01042">
    <property type="entry name" value="Ribonuc_L-PSP"/>
    <property type="match status" value="1"/>
</dbReference>
<sequence length="182" mass="19955">MDRTPHQIVNPLTLSEPVGFSHALVVSPGRIVHVGGQAARRHDGKVMGDGVAEQFDRALGNVIEALRAAHAEPFHVVEMRIYTTVMHAYRVSSNTIGSVYRRHMGRHYPPMTVIGIDELMDPDALVEIVCTAVVPEVSEEAALEDEETRELLEEIEESADDTVVIGRPGAEGPEEFPERSPA</sequence>
<dbReference type="InterPro" id="IPR006175">
    <property type="entry name" value="YjgF/YER057c/UK114"/>
</dbReference>
<dbReference type="GO" id="GO:0016787">
    <property type="term" value="F:hydrolase activity"/>
    <property type="evidence" value="ECO:0007669"/>
    <property type="project" value="UniProtKB-KW"/>
</dbReference>
<accession>A0ABU2MB80</accession>
<name>A0ABU2MB80_9ACTN</name>